<gene>
    <name evidence="5" type="ordered locus">Ecym_8308</name>
</gene>
<feature type="compositionally biased region" description="Low complexity" evidence="2">
    <location>
        <begin position="273"/>
        <end position="282"/>
    </location>
</feature>
<dbReference type="RefSeq" id="XP_003648403.1">
    <property type="nucleotide sequence ID" value="XM_003648355.1"/>
</dbReference>
<dbReference type="Pfam" id="PF00102">
    <property type="entry name" value="Y_phosphatase"/>
    <property type="match status" value="1"/>
</dbReference>
<dbReference type="OMA" id="RKWDIYW"/>
<dbReference type="KEGG" id="erc:Ecym_8308"/>
<dbReference type="InterPro" id="IPR000242">
    <property type="entry name" value="PTP_cat"/>
</dbReference>
<name>G8JXL2_ERECY</name>
<dbReference type="OrthoDB" id="6058203at2759"/>
<organism evidence="5 6">
    <name type="scientific">Eremothecium cymbalariae (strain CBS 270.75 / DBVPG 7215 / KCTC 17166 / NRRL Y-17582)</name>
    <name type="common">Yeast</name>
    <dbReference type="NCBI Taxonomy" id="931890"/>
    <lineage>
        <taxon>Eukaryota</taxon>
        <taxon>Fungi</taxon>
        <taxon>Dikarya</taxon>
        <taxon>Ascomycota</taxon>
        <taxon>Saccharomycotina</taxon>
        <taxon>Saccharomycetes</taxon>
        <taxon>Saccharomycetales</taxon>
        <taxon>Saccharomycetaceae</taxon>
        <taxon>Eremothecium</taxon>
    </lineage>
</organism>
<feature type="region of interest" description="Disordered" evidence="2">
    <location>
        <begin position="440"/>
        <end position="480"/>
    </location>
</feature>
<dbReference type="STRING" id="931890.G8JXL2"/>
<keyword evidence="6" id="KW-1185">Reference proteome</keyword>
<dbReference type="Proteomes" id="UP000006790">
    <property type="component" value="Chromosome 8"/>
</dbReference>
<dbReference type="InterPro" id="IPR036873">
    <property type="entry name" value="Rhodanese-like_dom_sf"/>
</dbReference>
<dbReference type="SMART" id="SM00404">
    <property type="entry name" value="PTPc_motif"/>
    <property type="match status" value="1"/>
</dbReference>
<comment type="similarity">
    <text evidence="1">Belongs to the protein-tyrosine phosphatase family. Non-receptor class subfamily.</text>
</comment>
<protein>
    <recommendedName>
        <fullName evidence="7">Tyrosine specific protein phosphatases domain-containing protein</fullName>
    </recommendedName>
</protein>
<dbReference type="GeneID" id="11469968"/>
<dbReference type="Gene3D" id="3.90.190.10">
    <property type="entry name" value="Protein tyrosine phosphatase superfamily"/>
    <property type="match status" value="1"/>
</dbReference>
<dbReference type="PROSITE" id="PS00383">
    <property type="entry name" value="TYR_PHOSPHATASE_1"/>
    <property type="match status" value="1"/>
</dbReference>
<reference evidence="6" key="1">
    <citation type="journal article" date="2012" name="G3 (Bethesda)">
        <title>Pichia sorbitophila, an interspecies yeast hybrid reveals early steps of genome resolution following polyploidization.</title>
        <authorList>
            <person name="Leh Louis V."/>
            <person name="Despons L."/>
            <person name="Friedrich A."/>
            <person name="Martin T."/>
            <person name="Durrens P."/>
            <person name="Casaregola S."/>
            <person name="Neuveglise C."/>
            <person name="Fairhead C."/>
            <person name="Marck C."/>
            <person name="Cruz J.A."/>
            <person name="Straub M.L."/>
            <person name="Kugler V."/>
            <person name="Sacerdot C."/>
            <person name="Uzunov Z."/>
            <person name="Thierry A."/>
            <person name="Weiss S."/>
            <person name="Bleykasten C."/>
            <person name="De Montigny J."/>
            <person name="Jacques N."/>
            <person name="Jung P."/>
            <person name="Lemaire M."/>
            <person name="Mallet S."/>
            <person name="Morel G."/>
            <person name="Richard G.F."/>
            <person name="Sarkar A."/>
            <person name="Savel G."/>
            <person name="Schacherer J."/>
            <person name="Seret M.L."/>
            <person name="Talla E."/>
            <person name="Samson G."/>
            <person name="Jubin C."/>
            <person name="Poulain J."/>
            <person name="Vacherie B."/>
            <person name="Barbe V."/>
            <person name="Pelletier E."/>
            <person name="Sherman D.J."/>
            <person name="Westhof E."/>
            <person name="Weissenbach J."/>
            <person name="Baret P.V."/>
            <person name="Wincker P."/>
            <person name="Gaillardin C."/>
            <person name="Dujon B."/>
            <person name="Souciet J.L."/>
        </authorList>
    </citation>
    <scope>NUCLEOTIDE SEQUENCE [LARGE SCALE GENOMIC DNA]</scope>
    <source>
        <strain evidence="6">CBS 270.75 / DBVPG 7215 / KCTC 17166 / NRRL Y-17582</strain>
    </source>
</reference>
<dbReference type="PRINTS" id="PR00700">
    <property type="entry name" value="PRTYPHPHTASE"/>
</dbReference>
<proteinExistence type="inferred from homology"/>
<dbReference type="eggNOG" id="KOG0789">
    <property type="taxonomic scope" value="Eukaryota"/>
</dbReference>
<dbReference type="AlphaFoldDB" id="G8JXL2"/>
<dbReference type="PROSITE" id="PS50055">
    <property type="entry name" value="TYR_PHOSPHATASE_PTP"/>
    <property type="match status" value="1"/>
</dbReference>
<dbReference type="InParanoid" id="G8JXL2"/>
<evidence type="ECO:0008006" key="7">
    <source>
        <dbReference type="Google" id="ProtNLM"/>
    </source>
</evidence>
<dbReference type="FunCoup" id="G8JXL2">
    <property type="interactions" value="158"/>
</dbReference>
<dbReference type="HOGENOM" id="CLU_009242_0_0_1"/>
<dbReference type="InterPro" id="IPR003595">
    <property type="entry name" value="Tyr_Pase_cat"/>
</dbReference>
<dbReference type="Gene3D" id="3.40.250.10">
    <property type="entry name" value="Rhodanese-like domain"/>
    <property type="match status" value="1"/>
</dbReference>
<feature type="region of interest" description="Disordered" evidence="2">
    <location>
        <begin position="268"/>
        <end position="301"/>
    </location>
</feature>
<evidence type="ECO:0000259" key="3">
    <source>
        <dbReference type="PROSITE" id="PS50055"/>
    </source>
</evidence>
<dbReference type="PROSITE" id="PS50056">
    <property type="entry name" value="TYR_PHOSPHATASE_2"/>
    <property type="match status" value="1"/>
</dbReference>
<feature type="domain" description="Tyrosine-protein phosphatase" evidence="3">
    <location>
        <begin position="539"/>
        <end position="907"/>
    </location>
</feature>
<dbReference type="InterPro" id="IPR050348">
    <property type="entry name" value="Protein-Tyr_Phosphatase"/>
</dbReference>
<feature type="domain" description="Tyrosine specific protein phosphatases" evidence="4">
    <location>
        <begin position="813"/>
        <end position="898"/>
    </location>
</feature>
<evidence type="ECO:0000313" key="5">
    <source>
        <dbReference type="EMBL" id="AET41586.1"/>
    </source>
</evidence>
<dbReference type="EMBL" id="CP002504">
    <property type="protein sequence ID" value="AET41586.1"/>
    <property type="molecule type" value="Genomic_DNA"/>
</dbReference>
<sequence>MCLDTQGRKVVVSLRLRINRIQEKIVFGVGWISKKGMAGLDVKDIYSLEGGMAGRFLSSGGCGSVQGSRVANGAGSASSSLSSCSRRCCGSVNVLFSSSQPTSPTSRSMVQQVDVSREVGGEVMEKSKVVSVQEWRELQEGLRQAVVLDLSNHGCQYFSASSVVHLSFPSTLLRRPNFQFDKLMRTLNDETRDSLLAQLETCDGILILDDGSSYWSSCMQSTVAVIRKLILYLEEQGEIAEKPVFLLQNGVKAFEEQHHFAVPKGTKEVMRCGGSSSSSGGRSAEGNDGSVEINGSARDDRGRPKITLKLCIPEQQPASLASSSKGYRGCGTSAELFIQSMKGDTFHYSPGTLVKYFKYRTPNKLPSEVPAWLRPFNSNNSDILQEILAKFRLLEKLEIKRLQKCLSSVTPGGGCLKVAKHKSTSLYSLKQFQKQFILSSRRSDASHQQHQHHQQHLPLDDCDEFDDSGENKNADSYTAEIDSSKLKRDIHEELNDDENKEIVNKLLARDPSCVPEADEGQETPLDKYVITKGINSFTKNRYSNIIPYEHTRVRLEPSPIWNEPYSRQVPSQSSLSLQTTPPPLTSQGNSYIINSKNKNKNKNTNDPIEHLKVSATSSYFTKRTEFPTNKFTSLAGSSSSSPHEPFNDYFNANYLNLPEINNKCKYVATQAPLLSTIDDFWKVVTSNNVKVIVSLNSDDELNLRKWDIYWKSDSIQKYDITVLNHFENVCGLDGAVIRVFELRRRSKLLTDSADMNRNNMKTHLVYQLQYKKWLDSCGIVMSDFIKLYNIKNSLLNNPKTFIQKLLKGEQDPQHIVDMNQSIFCDSEPPSPLLVHCSAGCGRTGVFITLDFLLNIFQPPLEKYNKIDVWNMTEDLLFIVVNELRKQRISMVQNLTQYITCYESLLEFFSLRESHKMKS</sequence>
<dbReference type="InterPro" id="IPR029021">
    <property type="entry name" value="Prot-tyrosine_phosphatase-like"/>
</dbReference>
<evidence type="ECO:0000256" key="1">
    <source>
        <dbReference type="ARBA" id="ARBA00009649"/>
    </source>
</evidence>
<dbReference type="PANTHER" id="PTHR19134:SF561">
    <property type="entry name" value="PROTEIN TYROSINE PHOSPHATASE 36E, ISOFORM A"/>
    <property type="match status" value="1"/>
</dbReference>
<dbReference type="SMART" id="SM00194">
    <property type="entry name" value="PTPc"/>
    <property type="match status" value="1"/>
</dbReference>
<accession>G8JXL2</accession>
<dbReference type="PANTHER" id="PTHR19134">
    <property type="entry name" value="RECEPTOR-TYPE TYROSINE-PROTEIN PHOSPHATASE"/>
    <property type="match status" value="1"/>
</dbReference>
<dbReference type="InterPro" id="IPR016130">
    <property type="entry name" value="Tyr_Pase_AS"/>
</dbReference>
<dbReference type="CDD" id="cd18533">
    <property type="entry name" value="PTP_fungal"/>
    <property type="match status" value="1"/>
</dbReference>
<dbReference type="GO" id="GO:0004725">
    <property type="term" value="F:protein tyrosine phosphatase activity"/>
    <property type="evidence" value="ECO:0007669"/>
    <property type="project" value="InterPro"/>
</dbReference>
<evidence type="ECO:0000256" key="2">
    <source>
        <dbReference type="SAM" id="MobiDB-lite"/>
    </source>
</evidence>
<feature type="region of interest" description="Disordered" evidence="2">
    <location>
        <begin position="572"/>
        <end position="607"/>
    </location>
</feature>
<dbReference type="SUPFAM" id="SSF52799">
    <property type="entry name" value="(Phosphotyrosine protein) phosphatases II"/>
    <property type="match status" value="1"/>
</dbReference>
<evidence type="ECO:0000313" key="6">
    <source>
        <dbReference type="Proteomes" id="UP000006790"/>
    </source>
</evidence>
<evidence type="ECO:0000259" key="4">
    <source>
        <dbReference type="PROSITE" id="PS50056"/>
    </source>
</evidence>
<dbReference type="InterPro" id="IPR000387">
    <property type="entry name" value="Tyr_Pase_dom"/>
</dbReference>
<dbReference type="SUPFAM" id="SSF52821">
    <property type="entry name" value="Rhodanese/Cell cycle control phosphatase"/>
    <property type="match status" value="1"/>
</dbReference>